<name>A0ABU1Z8Z6_9BURK</name>
<dbReference type="PROSITE" id="PS51257">
    <property type="entry name" value="PROKAR_LIPOPROTEIN"/>
    <property type="match status" value="1"/>
</dbReference>
<dbReference type="InterPro" id="IPR017853">
    <property type="entry name" value="GH"/>
</dbReference>
<dbReference type="InterPro" id="IPR013785">
    <property type="entry name" value="Aldolase_TIM"/>
</dbReference>
<dbReference type="Gene3D" id="3.20.20.70">
    <property type="entry name" value="Aldolase class I"/>
    <property type="match status" value="1"/>
</dbReference>
<dbReference type="EMBL" id="JAVDXQ010000003">
    <property type="protein sequence ID" value="MDR7297093.1"/>
    <property type="molecule type" value="Genomic_DNA"/>
</dbReference>
<dbReference type="SUPFAM" id="SSF51445">
    <property type="entry name" value="(Trans)glycosidases"/>
    <property type="match status" value="1"/>
</dbReference>
<evidence type="ECO:0000313" key="2">
    <source>
        <dbReference type="Proteomes" id="UP001180536"/>
    </source>
</evidence>
<evidence type="ECO:0000313" key="1">
    <source>
        <dbReference type="EMBL" id="MDR7297093.1"/>
    </source>
</evidence>
<sequence>MAERRLPVGYDIAMVGPRWYVAQMTTSGCRPFAPLELDAHGRPQPAANRFPSAIEGYGFAPLAAQVHRLRLRFGVHLMPGVPRQAVGQGLPIAGSPWRCDEIANPDSTCAGNTDMCGVNPDHPGAFDWYRAWLVQLAACGVDAVTVDDIASPDENAGEIALIRRAIDAIGRRIVLISSET</sequence>
<dbReference type="RefSeq" id="WP_310344895.1">
    <property type="nucleotide sequence ID" value="NZ_JAVDXQ010000003.1"/>
</dbReference>
<protein>
    <recommendedName>
        <fullName evidence="3">Glycoside-hydrolase family GH114 TIM-barrel domain-containing protein</fullName>
    </recommendedName>
</protein>
<gene>
    <name evidence="1" type="ORF">J2X16_002440</name>
</gene>
<evidence type="ECO:0008006" key="3">
    <source>
        <dbReference type="Google" id="ProtNLM"/>
    </source>
</evidence>
<proteinExistence type="predicted"/>
<reference evidence="1 2" key="1">
    <citation type="submission" date="2023-07" db="EMBL/GenBank/DDBJ databases">
        <title>Sorghum-associated microbial communities from plants grown in Nebraska, USA.</title>
        <authorList>
            <person name="Schachtman D."/>
        </authorList>
    </citation>
    <scope>NUCLEOTIDE SEQUENCE [LARGE SCALE GENOMIC DNA]</scope>
    <source>
        <strain evidence="1 2">BE310</strain>
    </source>
</reference>
<comment type="caution">
    <text evidence="1">The sequence shown here is derived from an EMBL/GenBank/DDBJ whole genome shotgun (WGS) entry which is preliminary data.</text>
</comment>
<accession>A0ABU1Z8Z6</accession>
<organism evidence="1 2">
    <name type="scientific">Pelomonas aquatica</name>
    <dbReference type="NCBI Taxonomy" id="431058"/>
    <lineage>
        <taxon>Bacteria</taxon>
        <taxon>Pseudomonadati</taxon>
        <taxon>Pseudomonadota</taxon>
        <taxon>Betaproteobacteria</taxon>
        <taxon>Burkholderiales</taxon>
        <taxon>Sphaerotilaceae</taxon>
        <taxon>Roseateles</taxon>
    </lineage>
</organism>
<keyword evidence="2" id="KW-1185">Reference proteome</keyword>
<dbReference type="Proteomes" id="UP001180536">
    <property type="component" value="Unassembled WGS sequence"/>
</dbReference>